<dbReference type="GO" id="GO:0140663">
    <property type="term" value="F:ATP-dependent FeS chaperone activity"/>
    <property type="evidence" value="ECO:0007669"/>
    <property type="project" value="InterPro"/>
</dbReference>
<comment type="function">
    <text evidence="6">Binds and transfers iron-sulfur (Fe-S) clusters to target apoproteins. Can hydrolyze ATP.</text>
</comment>
<feature type="binding site" evidence="6">
    <location>
        <begin position="16"/>
        <end position="23"/>
    </location>
    <ligand>
        <name>ATP</name>
        <dbReference type="ChEBI" id="CHEBI:30616"/>
    </ligand>
</feature>
<dbReference type="GO" id="GO:0051539">
    <property type="term" value="F:4 iron, 4 sulfur cluster binding"/>
    <property type="evidence" value="ECO:0007669"/>
    <property type="project" value="TreeGrafter"/>
</dbReference>
<keyword evidence="8" id="KW-1185">Reference proteome</keyword>
<gene>
    <name evidence="7" type="primary">mrp</name>
    <name evidence="7" type="ordered locus">wcw_1407</name>
</gene>
<evidence type="ECO:0000256" key="2">
    <source>
        <dbReference type="ARBA" id="ARBA00022741"/>
    </source>
</evidence>
<dbReference type="KEGG" id="wch:wcw_1407"/>
<keyword evidence="5 6" id="KW-0411">Iron-sulfur</keyword>
<dbReference type="GO" id="GO:0016226">
    <property type="term" value="P:iron-sulfur cluster assembly"/>
    <property type="evidence" value="ECO:0007669"/>
    <property type="project" value="InterPro"/>
</dbReference>
<dbReference type="InterPro" id="IPR027417">
    <property type="entry name" value="P-loop_NTPase"/>
</dbReference>
<dbReference type="InterPro" id="IPR019591">
    <property type="entry name" value="Mrp/NBP35_ATP-bd"/>
</dbReference>
<organism evidence="7 8">
    <name type="scientific">Waddlia chondrophila (strain ATCC VR-1470 / WSU 86-1044)</name>
    <dbReference type="NCBI Taxonomy" id="716544"/>
    <lineage>
        <taxon>Bacteria</taxon>
        <taxon>Pseudomonadati</taxon>
        <taxon>Chlamydiota</taxon>
        <taxon>Chlamydiia</taxon>
        <taxon>Parachlamydiales</taxon>
        <taxon>Waddliaceae</taxon>
        <taxon>Waddlia</taxon>
    </lineage>
</organism>
<dbReference type="Proteomes" id="UP000001505">
    <property type="component" value="Chromosome"/>
</dbReference>
<dbReference type="PANTHER" id="PTHR42961:SF2">
    <property type="entry name" value="IRON-SULFUR PROTEIN NUBPL"/>
    <property type="match status" value="1"/>
</dbReference>
<keyword evidence="3 6" id="KW-0067">ATP-binding</keyword>
<evidence type="ECO:0000313" key="7">
    <source>
        <dbReference type="EMBL" id="ADI38757.1"/>
    </source>
</evidence>
<dbReference type="EMBL" id="CP001928">
    <property type="protein sequence ID" value="ADI38757.1"/>
    <property type="molecule type" value="Genomic_DNA"/>
</dbReference>
<name>D6YRR2_WADCW</name>
<dbReference type="InterPro" id="IPR033756">
    <property type="entry name" value="YlxH/NBP35"/>
</dbReference>
<dbReference type="InterPro" id="IPR000808">
    <property type="entry name" value="Mrp-like_CS"/>
</dbReference>
<dbReference type="PANTHER" id="PTHR42961">
    <property type="entry name" value="IRON-SULFUR PROTEIN NUBPL"/>
    <property type="match status" value="1"/>
</dbReference>
<dbReference type="Gene3D" id="3.40.50.300">
    <property type="entry name" value="P-loop containing nucleotide triphosphate hydrolases"/>
    <property type="match status" value="1"/>
</dbReference>
<keyword evidence="6" id="KW-0378">Hydrolase</keyword>
<dbReference type="GO" id="GO:0005524">
    <property type="term" value="F:ATP binding"/>
    <property type="evidence" value="ECO:0007669"/>
    <property type="project" value="UniProtKB-UniRule"/>
</dbReference>
<dbReference type="FunFam" id="3.40.50.300:FF:001119">
    <property type="entry name" value="Iron-sulfur cluster carrier protein"/>
    <property type="match status" value="1"/>
</dbReference>
<dbReference type="Pfam" id="PF10609">
    <property type="entry name" value="ParA"/>
    <property type="match status" value="1"/>
</dbReference>
<dbReference type="HAMAP" id="MF_02040">
    <property type="entry name" value="Mrp_NBP35"/>
    <property type="match status" value="1"/>
</dbReference>
<evidence type="ECO:0000256" key="1">
    <source>
        <dbReference type="ARBA" id="ARBA00022723"/>
    </source>
</evidence>
<proteinExistence type="inferred from homology"/>
<evidence type="ECO:0000256" key="3">
    <source>
        <dbReference type="ARBA" id="ARBA00022840"/>
    </source>
</evidence>
<comment type="subunit">
    <text evidence="6">Homodimer.</text>
</comment>
<evidence type="ECO:0000313" key="8">
    <source>
        <dbReference type="Proteomes" id="UP000001505"/>
    </source>
</evidence>
<keyword evidence="1 6" id="KW-0479">Metal-binding</keyword>
<dbReference type="CDD" id="cd02037">
    <property type="entry name" value="Mrp_NBP35"/>
    <property type="match status" value="1"/>
</dbReference>
<evidence type="ECO:0000256" key="4">
    <source>
        <dbReference type="ARBA" id="ARBA00023004"/>
    </source>
</evidence>
<dbReference type="STRING" id="716544.wcw_1407"/>
<dbReference type="eggNOG" id="COG0489">
    <property type="taxonomic scope" value="Bacteria"/>
</dbReference>
<dbReference type="OrthoDB" id="9809679at2"/>
<comment type="similarity">
    <text evidence="6">Belongs to the Mrp/NBP35 ATP-binding proteins family.</text>
</comment>
<keyword evidence="4 6" id="KW-0408">Iron</keyword>
<dbReference type="RefSeq" id="WP_013182468.1">
    <property type="nucleotide sequence ID" value="NC_014225.1"/>
</dbReference>
<sequence length="259" mass="27833">MKNNPSPPQTYFVGSGKGGVGKSTVTVNLAVALAGQGLKVGILDADVYGPSIPIMMGLRRLSPRVQEDGDGREQVIPFTKFGIQVISLGFFIEEARSVVWRGPMLHSTLQKMLQDAAWGELDFLLIDLPPGTGDVPLSLSQLLPIQGALIVTTPQEVAMLDAIKAINAFSQLNIPLIGIIENMAGFTPSGSQTTYPIFGEGKGAELAKRFETTLLHSIPLIPEIRRGGDEGYPSAAHLGDEQCGRHFHQLAESFLNQCK</sequence>
<dbReference type="AlphaFoldDB" id="D6YRR2"/>
<accession>D6YRR2</accession>
<evidence type="ECO:0000256" key="5">
    <source>
        <dbReference type="ARBA" id="ARBA00023014"/>
    </source>
</evidence>
<dbReference type="HOGENOM" id="CLU_024839_0_2_0"/>
<protein>
    <recommendedName>
        <fullName evidence="6">Iron-sulfur cluster carrier protein</fullName>
    </recommendedName>
</protein>
<dbReference type="GO" id="GO:0016887">
    <property type="term" value="F:ATP hydrolysis activity"/>
    <property type="evidence" value="ECO:0007669"/>
    <property type="project" value="UniProtKB-UniRule"/>
</dbReference>
<keyword evidence="2 6" id="KW-0547">Nucleotide-binding</keyword>
<dbReference type="SUPFAM" id="SSF52540">
    <property type="entry name" value="P-loop containing nucleoside triphosphate hydrolases"/>
    <property type="match status" value="1"/>
</dbReference>
<reference evidence="7 8" key="1">
    <citation type="journal article" date="2010" name="PLoS ONE">
        <title>The Waddlia genome: a window into chlamydial biology.</title>
        <authorList>
            <person name="Bertelli C."/>
            <person name="Collyn F."/>
            <person name="Croxatto A."/>
            <person name="Ruckert C."/>
            <person name="Polkinghorne A."/>
            <person name="Kebbi-Beghdadi C."/>
            <person name="Goesmann A."/>
            <person name="Vaughan L."/>
            <person name="Greub G."/>
        </authorList>
    </citation>
    <scope>NUCLEOTIDE SEQUENCE [LARGE SCALE GENOMIC DNA]</scope>
    <source>
        <strain evidence="8">ATCC VR-1470 / WSU 86-1044</strain>
    </source>
</reference>
<dbReference type="GO" id="GO:0046872">
    <property type="term" value="F:metal ion binding"/>
    <property type="evidence" value="ECO:0007669"/>
    <property type="project" value="UniProtKB-KW"/>
</dbReference>
<dbReference type="PROSITE" id="PS01215">
    <property type="entry name" value="MRP"/>
    <property type="match status" value="1"/>
</dbReference>
<evidence type="ECO:0000256" key="6">
    <source>
        <dbReference type="HAMAP-Rule" id="MF_02040"/>
    </source>
</evidence>
<dbReference type="InterPro" id="IPR044304">
    <property type="entry name" value="NUBPL-like"/>
</dbReference>